<proteinExistence type="predicted"/>
<dbReference type="EMBL" id="SLXB01000004">
    <property type="protein sequence ID" value="TCO94934.1"/>
    <property type="molecule type" value="Genomic_DNA"/>
</dbReference>
<evidence type="ECO:0000313" key="2">
    <source>
        <dbReference type="Proteomes" id="UP000295600"/>
    </source>
</evidence>
<organism evidence="1 2">
    <name type="scientific">Prevotella heparinolytica</name>
    <dbReference type="NCBI Taxonomy" id="28113"/>
    <lineage>
        <taxon>Bacteria</taxon>
        <taxon>Pseudomonadati</taxon>
        <taxon>Bacteroidota</taxon>
        <taxon>Bacteroidia</taxon>
        <taxon>Bacteroidales</taxon>
        <taxon>Bacteroidaceae</taxon>
        <taxon>Bacteroides</taxon>
    </lineage>
</organism>
<gene>
    <name evidence="1" type="ORF">EV202_10431</name>
</gene>
<accession>A0A4V2SF06</accession>
<protein>
    <submittedName>
        <fullName evidence="1">Uncharacterized protein</fullName>
    </submittedName>
</protein>
<dbReference type="AlphaFoldDB" id="A0A4V2SF06"/>
<dbReference type="Proteomes" id="UP000295600">
    <property type="component" value="Unassembled WGS sequence"/>
</dbReference>
<comment type="caution">
    <text evidence="1">The sequence shown here is derived from an EMBL/GenBank/DDBJ whole genome shotgun (WGS) entry which is preliminary data.</text>
</comment>
<sequence length="39" mass="4162">MLGIAESPEMTAQQDRHNLAIGHTSLTVPNMFIPLGGRG</sequence>
<name>A0A4V2SF06_9BACE</name>
<reference evidence="1 2" key="1">
    <citation type="submission" date="2019-03" db="EMBL/GenBank/DDBJ databases">
        <title>Genomic Encyclopedia of Type Strains, Phase IV (KMG-IV): sequencing the most valuable type-strain genomes for metagenomic binning, comparative biology and taxonomic classification.</title>
        <authorList>
            <person name="Goeker M."/>
        </authorList>
    </citation>
    <scope>NUCLEOTIDE SEQUENCE [LARGE SCALE GENOMIC DNA]</scope>
    <source>
        <strain evidence="1 2">DSM 23917</strain>
    </source>
</reference>
<evidence type="ECO:0000313" key="1">
    <source>
        <dbReference type="EMBL" id="TCO94934.1"/>
    </source>
</evidence>